<feature type="compositionally biased region" description="Polar residues" evidence="1">
    <location>
        <begin position="188"/>
        <end position="199"/>
    </location>
</feature>
<reference evidence="2" key="1">
    <citation type="journal article" date="2022" name="bioRxiv">
        <title>Sequencing and chromosome-scale assembly of the giantPleurodeles waltlgenome.</title>
        <authorList>
            <person name="Brown T."/>
            <person name="Elewa A."/>
            <person name="Iarovenko S."/>
            <person name="Subramanian E."/>
            <person name="Araus A.J."/>
            <person name="Petzold A."/>
            <person name="Susuki M."/>
            <person name="Suzuki K.-i.T."/>
            <person name="Hayashi T."/>
            <person name="Toyoda A."/>
            <person name="Oliveira C."/>
            <person name="Osipova E."/>
            <person name="Leigh N.D."/>
            <person name="Simon A."/>
            <person name="Yun M.H."/>
        </authorList>
    </citation>
    <scope>NUCLEOTIDE SEQUENCE</scope>
    <source>
        <strain evidence="2">20211129_DDA</strain>
        <tissue evidence="2">Liver</tissue>
    </source>
</reference>
<proteinExistence type="predicted"/>
<dbReference type="Proteomes" id="UP001066276">
    <property type="component" value="Chromosome 7"/>
</dbReference>
<dbReference type="EMBL" id="JANPWB010000011">
    <property type="protein sequence ID" value="KAJ1125986.1"/>
    <property type="molecule type" value="Genomic_DNA"/>
</dbReference>
<feature type="region of interest" description="Disordered" evidence="1">
    <location>
        <begin position="187"/>
        <end position="216"/>
    </location>
</feature>
<organism evidence="2 3">
    <name type="scientific">Pleurodeles waltl</name>
    <name type="common">Iberian ribbed newt</name>
    <dbReference type="NCBI Taxonomy" id="8319"/>
    <lineage>
        <taxon>Eukaryota</taxon>
        <taxon>Metazoa</taxon>
        <taxon>Chordata</taxon>
        <taxon>Craniata</taxon>
        <taxon>Vertebrata</taxon>
        <taxon>Euteleostomi</taxon>
        <taxon>Amphibia</taxon>
        <taxon>Batrachia</taxon>
        <taxon>Caudata</taxon>
        <taxon>Salamandroidea</taxon>
        <taxon>Salamandridae</taxon>
        <taxon>Pleurodelinae</taxon>
        <taxon>Pleurodeles</taxon>
    </lineage>
</organism>
<evidence type="ECO:0000256" key="1">
    <source>
        <dbReference type="SAM" id="MobiDB-lite"/>
    </source>
</evidence>
<feature type="compositionally biased region" description="Polar residues" evidence="1">
    <location>
        <begin position="1"/>
        <end position="21"/>
    </location>
</feature>
<sequence length="216" mass="23508">MHRGTQQTRIDQYTAQSSGASLQKDPPSPLEKGTEPTGAQILAPLSQTQIVAISVDVNLLRADLRVVAERSVATEKQVMCLQSEMDTLKASVAILEAKMLPEAPLSAVFVVESAWDWLERNNVVGTPDSLVGENDRRPRGTAEVHTAVRKSTRSHRAGRGSRVIVRSDGTLGLERQREEREEAKLLVQTVTSETSSRSLSPCVAGRLSQEVGPEDT</sequence>
<keyword evidence="3" id="KW-1185">Reference proteome</keyword>
<comment type="caution">
    <text evidence="2">The sequence shown here is derived from an EMBL/GenBank/DDBJ whole genome shotgun (WGS) entry which is preliminary data.</text>
</comment>
<feature type="region of interest" description="Disordered" evidence="1">
    <location>
        <begin position="1"/>
        <end position="36"/>
    </location>
</feature>
<protein>
    <submittedName>
        <fullName evidence="2">Uncharacterized protein</fullName>
    </submittedName>
</protein>
<accession>A0AAV7PCN4</accession>
<dbReference type="AlphaFoldDB" id="A0AAV7PCN4"/>
<name>A0AAV7PCN4_PLEWA</name>
<evidence type="ECO:0000313" key="3">
    <source>
        <dbReference type="Proteomes" id="UP001066276"/>
    </source>
</evidence>
<gene>
    <name evidence="2" type="ORF">NDU88_004399</name>
</gene>
<evidence type="ECO:0000313" key="2">
    <source>
        <dbReference type="EMBL" id="KAJ1125986.1"/>
    </source>
</evidence>